<dbReference type="PROSITE" id="PS51186">
    <property type="entry name" value="GNAT"/>
    <property type="match status" value="1"/>
</dbReference>
<comment type="caution">
    <text evidence="2">The sequence shown here is derived from an EMBL/GenBank/DDBJ whole genome shotgun (WGS) entry which is preliminary data.</text>
</comment>
<dbReference type="InterPro" id="IPR000182">
    <property type="entry name" value="GNAT_dom"/>
</dbReference>
<dbReference type="Proteomes" id="UP000682111">
    <property type="component" value="Unassembled WGS sequence"/>
</dbReference>
<dbReference type="GO" id="GO:0016747">
    <property type="term" value="F:acyltransferase activity, transferring groups other than amino-acyl groups"/>
    <property type="evidence" value="ECO:0007669"/>
    <property type="project" value="InterPro"/>
</dbReference>
<dbReference type="PANTHER" id="PTHR43415:SF4">
    <property type="entry name" value="N-ACETYLTRANSFERASE DOMAIN-CONTAINING PROTEIN"/>
    <property type="match status" value="1"/>
</dbReference>
<name>A0A919WIM9_9BACI</name>
<evidence type="ECO:0000259" key="1">
    <source>
        <dbReference type="PROSITE" id="PS51186"/>
    </source>
</evidence>
<dbReference type="AlphaFoldDB" id="A0A919WIM9"/>
<evidence type="ECO:0000313" key="3">
    <source>
        <dbReference type="Proteomes" id="UP000682111"/>
    </source>
</evidence>
<dbReference type="Gene3D" id="3.40.630.30">
    <property type="match status" value="1"/>
</dbReference>
<reference evidence="2" key="1">
    <citation type="submission" date="2021-03" db="EMBL/GenBank/DDBJ databases">
        <title>Antimicrobial resistance genes in bacteria isolated from Japanese honey, and their potential for conferring macrolide and lincosamide resistance in the American foulbrood pathogen Paenibacillus larvae.</title>
        <authorList>
            <person name="Okamoto M."/>
            <person name="Kumagai M."/>
            <person name="Kanamori H."/>
            <person name="Takamatsu D."/>
        </authorList>
    </citation>
    <scope>NUCLEOTIDE SEQUENCE</scope>
    <source>
        <strain evidence="2">J27TS8</strain>
    </source>
</reference>
<keyword evidence="3" id="KW-1185">Reference proteome</keyword>
<dbReference type="EMBL" id="BORC01000004">
    <property type="protein sequence ID" value="GIN62498.1"/>
    <property type="molecule type" value="Genomic_DNA"/>
</dbReference>
<organism evidence="2 3">
    <name type="scientific">Robertmurraya siralis</name>
    <dbReference type="NCBI Taxonomy" id="77777"/>
    <lineage>
        <taxon>Bacteria</taxon>
        <taxon>Bacillati</taxon>
        <taxon>Bacillota</taxon>
        <taxon>Bacilli</taxon>
        <taxon>Bacillales</taxon>
        <taxon>Bacillaceae</taxon>
        <taxon>Robertmurraya</taxon>
    </lineage>
</organism>
<proteinExistence type="predicted"/>
<dbReference type="InterPro" id="IPR016181">
    <property type="entry name" value="Acyl_CoA_acyltransferase"/>
</dbReference>
<sequence length="197" mass="23699">MICFINGELGDEVSYQDNDLIIRPITNDDLSRLWELIYKEDSPEWKKWDAPYYEHNSISYEEFLCQKDDYVDNERRWAIEVNGLVIGTVGYYWEHKPSLWLEMGIVIYDPHYWNGGYGKKVIKLWINHLFHTLPLVRVGYTTWSGNMRMIKVGEGLGMKEEARLRKVRYYNGKYYDSVRMGLLREEWENNHIFHEEV</sequence>
<protein>
    <submittedName>
        <fullName evidence="2">Acetyltransferase</fullName>
    </submittedName>
</protein>
<dbReference type="PANTHER" id="PTHR43415">
    <property type="entry name" value="SPERMIDINE N(1)-ACETYLTRANSFERASE"/>
    <property type="match status" value="1"/>
</dbReference>
<dbReference type="CDD" id="cd04301">
    <property type="entry name" value="NAT_SF"/>
    <property type="match status" value="1"/>
</dbReference>
<dbReference type="Pfam" id="PF13302">
    <property type="entry name" value="Acetyltransf_3"/>
    <property type="match status" value="1"/>
</dbReference>
<gene>
    <name evidence="2" type="ORF">J27TS8_24910</name>
</gene>
<evidence type="ECO:0000313" key="2">
    <source>
        <dbReference type="EMBL" id="GIN62498.1"/>
    </source>
</evidence>
<dbReference type="SUPFAM" id="SSF55729">
    <property type="entry name" value="Acyl-CoA N-acyltransferases (Nat)"/>
    <property type="match status" value="1"/>
</dbReference>
<feature type="domain" description="N-acetyltransferase" evidence="1">
    <location>
        <begin position="20"/>
        <end position="185"/>
    </location>
</feature>
<accession>A0A919WIM9</accession>